<dbReference type="Pfam" id="PF13180">
    <property type="entry name" value="PDZ_2"/>
    <property type="match status" value="1"/>
</dbReference>
<keyword evidence="6" id="KW-1185">Reference proteome</keyword>
<feature type="chain" id="PRO_5003698766" evidence="3">
    <location>
        <begin position="34"/>
        <end position="357"/>
    </location>
</feature>
<dbReference type="EMBL" id="JH660639">
    <property type="protein sequence ID" value="EIM30245.1"/>
    <property type="molecule type" value="Genomic_DNA"/>
</dbReference>
<evidence type="ECO:0000313" key="5">
    <source>
        <dbReference type="EMBL" id="EIM30245.1"/>
    </source>
</evidence>
<accession>I4Z203</accession>
<keyword evidence="2" id="KW-0378">Hydrolase</keyword>
<dbReference type="InterPro" id="IPR036034">
    <property type="entry name" value="PDZ_sf"/>
</dbReference>
<dbReference type="RefSeq" id="WP_009489702.1">
    <property type="nucleotide sequence ID" value="NZ_CP141050.1"/>
</dbReference>
<evidence type="ECO:0000313" key="6">
    <source>
        <dbReference type="Proteomes" id="UP000003947"/>
    </source>
</evidence>
<dbReference type="SUPFAM" id="SSF50494">
    <property type="entry name" value="Trypsin-like serine proteases"/>
    <property type="match status" value="1"/>
</dbReference>
<dbReference type="PANTHER" id="PTHR43343">
    <property type="entry name" value="PEPTIDASE S12"/>
    <property type="match status" value="1"/>
</dbReference>
<keyword evidence="3" id="KW-0732">Signal</keyword>
<organism evidence="5 6">
    <name type="scientific">Microvirga lotononidis</name>
    <dbReference type="NCBI Taxonomy" id="864069"/>
    <lineage>
        <taxon>Bacteria</taxon>
        <taxon>Pseudomonadati</taxon>
        <taxon>Pseudomonadota</taxon>
        <taxon>Alphaproteobacteria</taxon>
        <taxon>Hyphomicrobiales</taxon>
        <taxon>Methylobacteriaceae</taxon>
        <taxon>Microvirga</taxon>
    </lineage>
</organism>
<dbReference type="GO" id="GO:0006508">
    <property type="term" value="P:proteolysis"/>
    <property type="evidence" value="ECO:0007669"/>
    <property type="project" value="UniProtKB-KW"/>
</dbReference>
<dbReference type="Pfam" id="PF13365">
    <property type="entry name" value="Trypsin_2"/>
    <property type="match status" value="1"/>
</dbReference>
<dbReference type="InterPro" id="IPR009003">
    <property type="entry name" value="Peptidase_S1_PA"/>
</dbReference>
<dbReference type="SUPFAM" id="SSF50156">
    <property type="entry name" value="PDZ domain-like"/>
    <property type="match status" value="1"/>
</dbReference>
<dbReference type="PROSITE" id="PS50106">
    <property type="entry name" value="PDZ"/>
    <property type="match status" value="1"/>
</dbReference>
<evidence type="ECO:0000259" key="4">
    <source>
        <dbReference type="PROSITE" id="PS50106"/>
    </source>
</evidence>
<evidence type="ECO:0000256" key="2">
    <source>
        <dbReference type="ARBA" id="ARBA00022801"/>
    </source>
</evidence>
<sequence length="357" mass="37376" precursor="true">MPLRTWQTTLCSFVIAGALVGAAGSATVTPALAQGPSAPADFTAIARERMPAVIAITARQRVRERETAPALPEDLPFREFFRRYFEERMDPREALGAGFVISPGGHVVTNDHVMGNAEEVQVVFGTSTRGPVRLVGRDPATDLAVLKVDPPPRMMVTAWGDSDAAEPGSWAIAIGSPFGLGGTVRVGVISAQSRDIRSGPYDDYLQTDALINRGNSGGPLFNARGEVIGVDTAIFSPIGGNVGIGFAVPSRVTRSVTDQLIRTGWVERGHIGVSLQELTPANAQALGRPNEMGVLVAAVEPGGPAARAGLRVGDIVTAFSGNPVESGRHLSRAVAAAKPGTEARITVFGDGRTKELA</sequence>
<proteinExistence type="predicted"/>
<evidence type="ECO:0000256" key="3">
    <source>
        <dbReference type="SAM" id="SignalP"/>
    </source>
</evidence>
<evidence type="ECO:0000256" key="1">
    <source>
        <dbReference type="ARBA" id="ARBA00022670"/>
    </source>
</evidence>
<dbReference type="PANTHER" id="PTHR43343:SF3">
    <property type="entry name" value="PROTEASE DO-LIKE 8, CHLOROPLASTIC"/>
    <property type="match status" value="1"/>
</dbReference>
<dbReference type="AlphaFoldDB" id="I4Z203"/>
<feature type="domain" description="PDZ" evidence="4">
    <location>
        <begin position="260"/>
        <end position="326"/>
    </location>
</feature>
<dbReference type="Gene3D" id="2.30.42.10">
    <property type="match status" value="1"/>
</dbReference>
<dbReference type="InterPro" id="IPR001478">
    <property type="entry name" value="PDZ"/>
</dbReference>
<dbReference type="eggNOG" id="COG0265">
    <property type="taxonomic scope" value="Bacteria"/>
</dbReference>
<dbReference type="Gene3D" id="2.40.10.120">
    <property type="match status" value="1"/>
</dbReference>
<reference evidence="5 6" key="1">
    <citation type="submission" date="2012-02" db="EMBL/GenBank/DDBJ databases">
        <title>Improved High-Quality Draft sequence of Microvirga sp. WSM3557.</title>
        <authorList>
            <consortium name="US DOE Joint Genome Institute"/>
            <person name="Lucas S."/>
            <person name="Han J."/>
            <person name="Lapidus A."/>
            <person name="Cheng J.-F."/>
            <person name="Goodwin L."/>
            <person name="Pitluck S."/>
            <person name="Peters L."/>
            <person name="Zhang X."/>
            <person name="Detter J.C."/>
            <person name="Han C."/>
            <person name="Tapia R."/>
            <person name="Land M."/>
            <person name="Hauser L."/>
            <person name="Kyrpides N."/>
            <person name="Ivanova N."/>
            <person name="Pagani I."/>
            <person name="Brau L."/>
            <person name="Yates R."/>
            <person name="O'Hara G."/>
            <person name="Rui T."/>
            <person name="Howieson J."/>
            <person name="Reeve W."/>
            <person name="Woyke T."/>
        </authorList>
    </citation>
    <scope>NUCLEOTIDE SEQUENCE [LARGE SCALE GENOMIC DNA]</scope>
    <source>
        <strain evidence="5 6">WSM3557</strain>
    </source>
</reference>
<feature type="signal peptide" evidence="3">
    <location>
        <begin position="1"/>
        <end position="33"/>
    </location>
</feature>
<dbReference type="InterPro" id="IPR001940">
    <property type="entry name" value="Peptidase_S1C"/>
</dbReference>
<dbReference type="PATRIC" id="fig|864069.3.peg.1164"/>
<protein>
    <submittedName>
        <fullName evidence="5">Trypsin-like serine protease with C-terminal PDZ domain</fullName>
    </submittedName>
</protein>
<dbReference type="PRINTS" id="PR00834">
    <property type="entry name" value="PROTEASES2C"/>
</dbReference>
<keyword evidence="1 5" id="KW-0645">Protease</keyword>
<gene>
    <name evidence="5" type="ORF">MicloDRAFT_00010500</name>
</gene>
<dbReference type="SMART" id="SM00228">
    <property type="entry name" value="PDZ"/>
    <property type="match status" value="1"/>
</dbReference>
<dbReference type="HOGENOM" id="CLU_020120_1_2_5"/>
<dbReference type="STRING" id="864069.MicloDRAFT_00010500"/>
<name>I4Z203_9HYPH</name>
<dbReference type="Proteomes" id="UP000003947">
    <property type="component" value="Unassembled WGS sequence"/>
</dbReference>
<dbReference type="GO" id="GO:0004252">
    <property type="term" value="F:serine-type endopeptidase activity"/>
    <property type="evidence" value="ECO:0007669"/>
    <property type="project" value="InterPro"/>
</dbReference>
<dbReference type="InterPro" id="IPR051201">
    <property type="entry name" value="Chloro_Bact_Ser_Proteases"/>
</dbReference>